<dbReference type="InterPro" id="IPR003265">
    <property type="entry name" value="HhH-GPD_domain"/>
</dbReference>
<dbReference type="CDD" id="cd00056">
    <property type="entry name" value="ENDO3c"/>
    <property type="match status" value="1"/>
</dbReference>
<protein>
    <recommendedName>
        <fullName evidence="2">DNA-3-methyladenine glycosylase II</fullName>
        <ecNumber evidence="2">3.2.2.21</ecNumber>
    </recommendedName>
</protein>
<dbReference type="Proteomes" id="UP000015455">
    <property type="component" value="Unassembled WGS sequence"/>
</dbReference>
<feature type="domain" description="HhH-GPD" evidence="5">
    <location>
        <begin position="134"/>
        <end position="296"/>
    </location>
</feature>
<dbReference type="Pfam" id="PF00730">
    <property type="entry name" value="HhH-GPD"/>
    <property type="match status" value="1"/>
</dbReference>
<comment type="catalytic activity">
    <reaction evidence="1">
        <text>Hydrolysis of alkylated DNA, releasing 3-methyladenine, 3-methylguanine, 7-methylguanine and 7-methyladenine.</text>
        <dbReference type="EC" id="3.2.2.21"/>
    </reaction>
</comment>
<dbReference type="GO" id="GO:0005737">
    <property type="term" value="C:cytoplasm"/>
    <property type="evidence" value="ECO:0007669"/>
    <property type="project" value="TreeGrafter"/>
</dbReference>
<dbReference type="EC" id="3.2.2.21" evidence="2"/>
<proteinExistence type="predicted"/>
<gene>
    <name evidence="7" type="ORF">M622_01460</name>
</gene>
<dbReference type="GO" id="GO:0032993">
    <property type="term" value="C:protein-DNA complex"/>
    <property type="evidence" value="ECO:0007669"/>
    <property type="project" value="TreeGrafter"/>
</dbReference>
<dbReference type="Gene3D" id="1.10.340.30">
    <property type="entry name" value="Hypothetical protein, domain 2"/>
    <property type="match status" value="1"/>
</dbReference>
<sequence length="299" mass="32150">MPTLLSYTLTLPPAFRPGDILAFHRRDAQEVAEAVREASLRKGLVWNGLPGCLELHFQSGRADATLTIDGAAGAGCAARLEAIVQRMLGLTQDIEAFEHQHRHHPQVGALIARQTGLRVALAATPFEALTWAVAGQQISLGAAVSLRRKLILATGVRHSSGLMCYPDAERIKALSMDSLRAAGFSAAKANTLLTLARLVADGELPLDAWLQTLPVDAIREQLLSVRGIGPWTVAYALLRGFGWMDGSLHGDAAVRRNLQTVLGVEEKISENDARAWLAAFSPWRALLAAHLWAQSAAAP</sequence>
<dbReference type="SUPFAM" id="SSF48150">
    <property type="entry name" value="DNA-glycosylase"/>
    <property type="match status" value="1"/>
</dbReference>
<dbReference type="Pfam" id="PF06029">
    <property type="entry name" value="AlkA_N"/>
    <property type="match status" value="1"/>
</dbReference>
<dbReference type="InterPro" id="IPR037046">
    <property type="entry name" value="AlkA_N_sf"/>
</dbReference>
<dbReference type="OrthoDB" id="9811249at2"/>
<organism evidence="7 8">
    <name type="scientific">Thauera terpenica 58Eu</name>
    <dbReference type="NCBI Taxonomy" id="1348657"/>
    <lineage>
        <taxon>Bacteria</taxon>
        <taxon>Pseudomonadati</taxon>
        <taxon>Pseudomonadota</taxon>
        <taxon>Betaproteobacteria</taxon>
        <taxon>Rhodocyclales</taxon>
        <taxon>Zoogloeaceae</taxon>
        <taxon>Thauera</taxon>
    </lineage>
</organism>
<name>S9ZJ98_9RHOO</name>
<dbReference type="GO" id="GO:0006285">
    <property type="term" value="P:base-excision repair, AP site formation"/>
    <property type="evidence" value="ECO:0007669"/>
    <property type="project" value="TreeGrafter"/>
</dbReference>
<dbReference type="Gene3D" id="3.30.310.20">
    <property type="entry name" value="DNA-3-methyladenine glycosylase AlkA, N-terminal domain"/>
    <property type="match status" value="1"/>
</dbReference>
<keyword evidence="3" id="KW-0227">DNA damage</keyword>
<evidence type="ECO:0000256" key="1">
    <source>
        <dbReference type="ARBA" id="ARBA00000086"/>
    </source>
</evidence>
<dbReference type="STRING" id="1348657.M622_01460"/>
<dbReference type="GO" id="GO:0043916">
    <property type="term" value="F:DNA-7-methylguanine glycosylase activity"/>
    <property type="evidence" value="ECO:0007669"/>
    <property type="project" value="TreeGrafter"/>
</dbReference>
<dbReference type="PANTHER" id="PTHR43003">
    <property type="entry name" value="DNA-3-METHYLADENINE GLYCOSYLASE"/>
    <property type="match status" value="1"/>
</dbReference>
<dbReference type="PATRIC" id="fig|1348657.5.peg.297"/>
<dbReference type="GO" id="GO:0008725">
    <property type="term" value="F:DNA-3-methyladenine glycosylase activity"/>
    <property type="evidence" value="ECO:0007669"/>
    <property type="project" value="TreeGrafter"/>
</dbReference>
<evidence type="ECO:0000313" key="8">
    <source>
        <dbReference type="Proteomes" id="UP000015455"/>
    </source>
</evidence>
<dbReference type="AlphaFoldDB" id="S9ZJ98"/>
<evidence type="ECO:0000259" key="6">
    <source>
        <dbReference type="SMART" id="SM01009"/>
    </source>
</evidence>
<dbReference type="eggNOG" id="COG0122">
    <property type="taxonomic scope" value="Bacteria"/>
</dbReference>
<dbReference type="SMART" id="SM00478">
    <property type="entry name" value="ENDO3c"/>
    <property type="match status" value="1"/>
</dbReference>
<evidence type="ECO:0000256" key="4">
    <source>
        <dbReference type="ARBA" id="ARBA00023204"/>
    </source>
</evidence>
<keyword evidence="4" id="KW-0234">DNA repair</keyword>
<dbReference type="SMART" id="SM01009">
    <property type="entry name" value="AlkA_N"/>
    <property type="match status" value="1"/>
</dbReference>
<keyword evidence="8" id="KW-1185">Reference proteome</keyword>
<dbReference type="InterPro" id="IPR051912">
    <property type="entry name" value="Alkylbase_DNA_Glycosylase/TA"/>
</dbReference>
<dbReference type="RefSeq" id="WP_021247754.1">
    <property type="nucleotide sequence ID" value="NZ_ATJV01000001.1"/>
</dbReference>
<dbReference type="InterPro" id="IPR010316">
    <property type="entry name" value="AlkA_N"/>
</dbReference>
<dbReference type="InterPro" id="IPR011257">
    <property type="entry name" value="DNA_glycosylase"/>
</dbReference>
<evidence type="ECO:0000259" key="5">
    <source>
        <dbReference type="SMART" id="SM00478"/>
    </source>
</evidence>
<dbReference type="GO" id="GO:0032131">
    <property type="term" value="F:alkylated DNA binding"/>
    <property type="evidence" value="ECO:0007669"/>
    <property type="project" value="TreeGrafter"/>
</dbReference>
<evidence type="ECO:0000256" key="2">
    <source>
        <dbReference type="ARBA" id="ARBA00012000"/>
    </source>
</evidence>
<evidence type="ECO:0000313" key="7">
    <source>
        <dbReference type="EMBL" id="EPZ17465.1"/>
    </source>
</evidence>
<dbReference type="PANTHER" id="PTHR43003:SF13">
    <property type="entry name" value="DNA-3-METHYLADENINE GLYCOSYLASE 2"/>
    <property type="match status" value="1"/>
</dbReference>
<feature type="domain" description="DNA-3-methyladenine glycosylase AlkA N-terminal" evidence="6">
    <location>
        <begin position="8"/>
        <end position="124"/>
    </location>
</feature>
<dbReference type="EMBL" id="ATJV01000001">
    <property type="protein sequence ID" value="EPZ17465.1"/>
    <property type="molecule type" value="Genomic_DNA"/>
</dbReference>
<dbReference type="GO" id="GO:0006307">
    <property type="term" value="P:DNA alkylation repair"/>
    <property type="evidence" value="ECO:0007669"/>
    <property type="project" value="TreeGrafter"/>
</dbReference>
<reference evidence="7 8" key="1">
    <citation type="submission" date="2013-06" db="EMBL/GenBank/DDBJ databases">
        <title>Draft genome sequence of Thauera terpenica.</title>
        <authorList>
            <person name="Liu B."/>
            <person name="Frostegard A.H."/>
            <person name="Shapleigh J.P."/>
        </authorList>
    </citation>
    <scope>NUCLEOTIDE SEQUENCE [LARGE SCALE GENOMIC DNA]</scope>
    <source>
        <strain evidence="7 8">58Eu</strain>
    </source>
</reference>
<comment type="caution">
    <text evidence="7">The sequence shown here is derived from an EMBL/GenBank/DDBJ whole genome shotgun (WGS) entry which is preliminary data.</text>
</comment>
<evidence type="ECO:0000256" key="3">
    <source>
        <dbReference type="ARBA" id="ARBA00022763"/>
    </source>
</evidence>
<accession>S9ZJ98</accession>